<evidence type="ECO:0000256" key="3">
    <source>
        <dbReference type="ARBA" id="ARBA00022475"/>
    </source>
</evidence>
<accession>A0ABP9HKJ2</accession>
<evidence type="ECO:0000259" key="8">
    <source>
        <dbReference type="PROSITE" id="PS50928"/>
    </source>
</evidence>
<dbReference type="SUPFAM" id="SSF161098">
    <property type="entry name" value="MetI-like"/>
    <property type="match status" value="1"/>
</dbReference>
<name>A0ABP9HKJ2_9ACTN</name>
<evidence type="ECO:0000256" key="4">
    <source>
        <dbReference type="ARBA" id="ARBA00022692"/>
    </source>
</evidence>
<comment type="caution">
    <text evidence="9">The sequence shown here is derived from an EMBL/GenBank/DDBJ whole genome shotgun (WGS) entry which is preliminary data.</text>
</comment>
<dbReference type="EMBL" id="BAABIL010000167">
    <property type="protein sequence ID" value="GAA4972718.1"/>
    <property type="molecule type" value="Genomic_DNA"/>
</dbReference>
<gene>
    <name evidence="9" type="ORF">GCM10023225_12800</name>
</gene>
<feature type="domain" description="ABC transmembrane type-1" evidence="8">
    <location>
        <begin position="73"/>
        <end position="257"/>
    </location>
</feature>
<evidence type="ECO:0000256" key="7">
    <source>
        <dbReference type="RuleBase" id="RU363032"/>
    </source>
</evidence>
<dbReference type="InterPro" id="IPR000515">
    <property type="entry name" value="MetI-like"/>
</dbReference>
<evidence type="ECO:0000256" key="6">
    <source>
        <dbReference type="ARBA" id="ARBA00023136"/>
    </source>
</evidence>
<dbReference type="PROSITE" id="PS50928">
    <property type="entry name" value="ABC_TM1"/>
    <property type="match status" value="1"/>
</dbReference>
<keyword evidence="2 7" id="KW-0813">Transport</keyword>
<dbReference type="Pfam" id="PF00528">
    <property type="entry name" value="BPD_transp_1"/>
    <property type="match status" value="1"/>
</dbReference>
<feature type="transmembrane region" description="Helical" evidence="7">
    <location>
        <begin position="183"/>
        <end position="202"/>
    </location>
</feature>
<comment type="subcellular location">
    <subcellularLocation>
        <location evidence="1 7">Cell membrane</location>
        <topology evidence="1 7">Multi-pass membrane protein</topology>
    </subcellularLocation>
</comment>
<keyword evidence="6 7" id="KW-0472">Membrane</keyword>
<feature type="transmembrane region" description="Helical" evidence="7">
    <location>
        <begin position="116"/>
        <end position="137"/>
    </location>
</feature>
<dbReference type="Proteomes" id="UP001501195">
    <property type="component" value="Unassembled WGS sequence"/>
</dbReference>
<dbReference type="Gene3D" id="1.10.3720.10">
    <property type="entry name" value="MetI-like"/>
    <property type="match status" value="1"/>
</dbReference>
<dbReference type="InterPro" id="IPR035906">
    <property type="entry name" value="MetI-like_sf"/>
</dbReference>
<dbReference type="PANTHER" id="PTHR30151">
    <property type="entry name" value="ALKANE SULFONATE ABC TRANSPORTER-RELATED, MEMBRANE SUBUNIT"/>
    <property type="match status" value="1"/>
</dbReference>
<proteinExistence type="inferred from homology"/>
<feature type="transmembrane region" description="Helical" evidence="7">
    <location>
        <begin position="143"/>
        <end position="162"/>
    </location>
</feature>
<protein>
    <submittedName>
        <fullName evidence="9">ABC transporter permease</fullName>
    </submittedName>
</protein>
<keyword evidence="5 7" id="KW-1133">Transmembrane helix</keyword>
<keyword evidence="10" id="KW-1185">Reference proteome</keyword>
<evidence type="ECO:0000313" key="10">
    <source>
        <dbReference type="Proteomes" id="UP001501195"/>
    </source>
</evidence>
<keyword evidence="3" id="KW-1003">Cell membrane</keyword>
<dbReference type="CDD" id="cd06261">
    <property type="entry name" value="TM_PBP2"/>
    <property type="match status" value="1"/>
</dbReference>
<organism evidence="9 10">
    <name type="scientific">Kineococcus glutinatus</name>
    <dbReference type="NCBI Taxonomy" id="1070872"/>
    <lineage>
        <taxon>Bacteria</taxon>
        <taxon>Bacillati</taxon>
        <taxon>Actinomycetota</taxon>
        <taxon>Actinomycetes</taxon>
        <taxon>Kineosporiales</taxon>
        <taxon>Kineosporiaceae</taxon>
        <taxon>Kineococcus</taxon>
    </lineage>
</organism>
<feature type="transmembrane region" description="Helical" evidence="7">
    <location>
        <begin position="84"/>
        <end position="104"/>
    </location>
</feature>
<dbReference type="RefSeq" id="WP_345711580.1">
    <property type="nucleotide sequence ID" value="NZ_BAABIL010000167.1"/>
</dbReference>
<evidence type="ECO:0000256" key="1">
    <source>
        <dbReference type="ARBA" id="ARBA00004651"/>
    </source>
</evidence>
<evidence type="ECO:0000256" key="2">
    <source>
        <dbReference type="ARBA" id="ARBA00022448"/>
    </source>
</evidence>
<evidence type="ECO:0000256" key="5">
    <source>
        <dbReference type="ARBA" id="ARBA00022989"/>
    </source>
</evidence>
<reference evidence="10" key="1">
    <citation type="journal article" date="2019" name="Int. J. Syst. Evol. Microbiol.">
        <title>The Global Catalogue of Microorganisms (GCM) 10K type strain sequencing project: providing services to taxonomists for standard genome sequencing and annotation.</title>
        <authorList>
            <consortium name="The Broad Institute Genomics Platform"/>
            <consortium name="The Broad Institute Genome Sequencing Center for Infectious Disease"/>
            <person name="Wu L."/>
            <person name="Ma J."/>
        </authorList>
    </citation>
    <scope>NUCLEOTIDE SEQUENCE [LARGE SCALE GENOMIC DNA]</scope>
    <source>
        <strain evidence="10">JCM 18126</strain>
    </source>
</reference>
<feature type="transmembrane region" description="Helical" evidence="7">
    <location>
        <begin position="239"/>
        <end position="260"/>
    </location>
</feature>
<keyword evidence="4 7" id="KW-0812">Transmembrane</keyword>
<comment type="similarity">
    <text evidence="7">Belongs to the binding-protein-dependent transport system permease family.</text>
</comment>
<dbReference type="PANTHER" id="PTHR30151:SF39">
    <property type="entry name" value="ABC TRANSPORTER PERMEASE PROTEIN"/>
    <property type="match status" value="1"/>
</dbReference>
<evidence type="ECO:0000313" key="9">
    <source>
        <dbReference type="EMBL" id="GAA4972718.1"/>
    </source>
</evidence>
<sequence length="269" mass="27870">MSAPAQAPAAAGAPSPARSRRGAPVWALGAVLPLLLLVLWQLAGPLGWFTASQLPPPLDVLRGAQDLAATGELQRNVAISTQRVLLGFAAGSVLGVVLGGLVGLSRAATALLMPTLGALRAVPSLAWVPLLGLWIGLGEPPKIVLVAIGAFFPVFTTVSSALRHLDPALVEVGRAYGRRGARLFGELLLPAIAPSVLAGLRLALAQSWLFLVAAELISSSMGLGYQLQNSGNQGRVDLLLLAILLLALLGKLSDVLLGLLERRVARGRE</sequence>
<feature type="transmembrane region" description="Helical" evidence="7">
    <location>
        <begin position="25"/>
        <end position="43"/>
    </location>
</feature>